<dbReference type="AlphaFoldDB" id="A0A915KAD7"/>
<evidence type="ECO:0000313" key="8">
    <source>
        <dbReference type="Proteomes" id="UP000887565"/>
    </source>
</evidence>
<keyword evidence="7" id="KW-0539">Nucleus</keyword>
<dbReference type="PANTHER" id="PTHR12596:SF2">
    <property type="entry name" value="EXPORTIN-7 ISOFORM X1"/>
    <property type="match status" value="1"/>
</dbReference>
<evidence type="ECO:0000256" key="4">
    <source>
        <dbReference type="ARBA" id="ARBA00022448"/>
    </source>
</evidence>
<evidence type="ECO:0000256" key="7">
    <source>
        <dbReference type="ARBA" id="ARBA00023242"/>
    </source>
</evidence>
<evidence type="ECO:0000256" key="5">
    <source>
        <dbReference type="ARBA" id="ARBA00022490"/>
    </source>
</evidence>
<evidence type="ECO:0000256" key="3">
    <source>
        <dbReference type="ARBA" id="ARBA00009466"/>
    </source>
</evidence>
<dbReference type="InterPro" id="IPR044189">
    <property type="entry name" value="XPO4/7-like"/>
</dbReference>
<evidence type="ECO:0000256" key="2">
    <source>
        <dbReference type="ARBA" id="ARBA00004496"/>
    </source>
</evidence>
<keyword evidence="6" id="KW-0653">Protein transport</keyword>
<comment type="similarity">
    <text evidence="3">Belongs to the exportin family.</text>
</comment>
<keyword evidence="8" id="KW-1185">Reference proteome</keyword>
<proteinExistence type="inferred from homology"/>
<dbReference type="PANTHER" id="PTHR12596">
    <property type="entry name" value="EXPORTIN 4,7-RELATED"/>
    <property type="match status" value="1"/>
</dbReference>
<dbReference type="GO" id="GO:0005737">
    <property type="term" value="C:cytoplasm"/>
    <property type="evidence" value="ECO:0007669"/>
    <property type="project" value="UniProtKB-SubCell"/>
</dbReference>
<name>A0A915KAD7_ROMCU</name>
<dbReference type="GO" id="GO:0005643">
    <property type="term" value="C:nuclear pore"/>
    <property type="evidence" value="ECO:0007669"/>
    <property type="project" value="TreeGrafter"/>
</dbReference>
<evidence type="ECO:0000313" key="9">
    <source>
        <dbReference type="WBParaSite" id="nRc.2.0.1.t35325-RA"/>
    </source>
</evidence>
<protein>
    <submittedName>
        <fullName evidence="9">Uncharacterized protein</fullName>
    </submittedName>
</protein>
<dbReference type="GO" id="GO:0005049">
    <property type="term" value="F:nuclear export signal receptor activity"/>
    <property type="evidence" value="ECO:0007669"/>
    <property type="project" value="InterPro"/>
</dbReference>
<evidence type="ECO:0000256" key="6">
    <source>
        <dbReference type="ARBA" id="ARBA00022927"/>
    </source>
</evidence>
<dbReference type="Proteomes" id="UP000887565">
    <property type="component" value="Unplaced"/>
</dbReference>
<keyword evidence="4" id="KW-0813">Transport</keyword>
<comment type="subcellular location">
    <subcellularLocation>
        <location evidence="2">Cytoplasm</location>
    </subcellularLocation>
    <subcellularLocation>
        <location evidence="1">Nucleus</location>
    </subcellularLocation>
</comment>
<organism evidence="8 9">
    <name type="scientific">Romanomermis culicivorax</name>
    <name type="common">Nematode worm</name>
    <dbReference type="NCBI Taxonomy" id="13658"/>
    <lineage>
        <taxon>Eukaryota</taxon>
        <taxon>Metazoa</taxon>
        <taxon>Ecdysozoa</taxon>
        <taxon>Nematoda</taxon>
        <taxon>Enoplea</taxon>
        <taxon>Dorylaimia</taxon>
        <taxon>Mermithida</taxon>
        <taxon>Mermithoidea</taxon>
        <taxon>Mermithidae</taxon>
        <taxon>Romanomermis</taxon>
    </lineage>
</organism>
<evidence type="ECO:0000256" key="1">
    <source>
        <dbReference type="ARBA" id="ARBA00004123"/>
    </source>
</evidence>
<reference evidence="9" key="1">
    <citation type="submission" date="2022-11" db="UniProtKB">
        <authorList>
            <consortium name="WormBaseParasite"/>
        </authorList>
    </citation>
    <scope>IDENTIFICATION</scope>
</reference>
<keyword evidence="5" id="KW-0963">Cytoplasm</keyword>
<dbReference type="GO" id="GO:0006611">
    <property type="term" value="P:protein export from nucleus"/>
    <property type="evidence" value="ECO:0007669"/>
    <property type="project" value="TreeGrafter"/>
</dbReference>
<dbReference type="WBParaSite" id="nRc.2.0.1.t35325-RA">
    <property type="protein sequence ID" value="nRc.2.0.1.t35325-RA"/>
    <property type="gene ID" value="nRc.2.0.1.g35325"/>
</dbReference>
<sequence>MIYEDCRCQWSLSRPLLGLILLHEDYFGQLKNQIISAQATEKQATLANCFNSLMDGIERNLSSKNKDRFTQNVSIFRRDIMECLKGPLNAGESSRHNLADVQSDMMG</sequence>
<dbReference type="OMA" id="QQTLNAC"/>
<accession>A0A915KAD7</accession>